<dbReference type="InterPro" id="IPR007959">
    <property type="entry name" value="Dino_Luciferase_N"/>
</dbReference>
<name>Q39911_LINPO</name>
<evidence type="ECO:0000259" key="1">
    <source>
        <dbReference type="Pfam" id="PF05295"/>
    </source>
</evidence>
<feature type="domain" description="Dinoflagellate luciferase N-terminal" evidence="1">
    <location>
        <begin position="1"/>
        <end position="85"/>
    </location>
</feature>
<dbReference type="Pfam" id="PF05295">
    <property type="entry name" value="Luciferase_N"/>
    <property type="match status" value="1"/>
</dbReference>
<accession>Q39911</accession>
<evidence type="ECO:0000313" key="2">
    <source>
        <dbReference type="EMBL" id="AAA29165.1"/>
    </source>
</evidence>
<dbReference type="EMBL" id="L19073">
    <property type="protein sequence ID" value="AAA29165.1"/>
    <property type="molecule type" value="mRNA"/>
</dbReference>
<organism evidence="2">
    <name type="scientific">Lingulaulax polyedra</name>
    <name type="common">Dinoflagellate</name>
    <name type="synonym">Lingulodinium polyedra</name>
    <dbReference type="NCBI Taxonomy" id="160621"/>
    <lineage>
        <taxon>Eukaryota</taxon>
        <taxon>Sar</taxon>
        <taxon>Alveolata</taxon>
        <taxon>Dinophyceae</taxon>
        <taxon>Gonyaulacales</taxon>
        <taxon>Lingulodiniaceae</taxon>
        <taxon>Lingulaulax</taxon>
    </lineage>
</organism>
<sequence>MASRGQLVQFLANEGKVDQKVIAYMTNQMKLASVSDFANYFTSTEFEKGVQDDILAQVAPFNADLSKPDAKIQTARLRAAWKAAQPTGADANAIQVTGAAKAPSTKVVGMGWTSPEITTTDMDGLWEALIYKARNPAKFMDVSDVTVVDRPGFLARTMIIKATNKRVEEHIYARERQGEMVYRVVDSTTKRETDDEPVIAVKESPLRLEFFHRHVTDGYRAYWQTPLEPVEQMFRELIDIAGNLANASEVVGLGVRSPAIAGVSHDSLWRAMLESIREPSRFFNCSDVSIKDCRGFVQRTLSANGVTYTENICDDEASCEIVYRKVENGVEAHLERQVVALRTHPLQIEFHQRQEADGFRVQWDMPKSAPLSTVDAFVREAKRMDSTPPTTIGYGITSDPIRECSYDSMLIPIQGSIKQPWKAIDVDRTACEVKDCNGYVERKMTLTATGERVVERVTVNEEVGEITYNKCGADGQPSNIERVLAIHTPLRLEFYERNASDGMRLNWTAPYDIARKTFENITQLAQQLEKSTNDVIGYGLASKPVADITQDSLWKAMLYCVRNPAESGMKVDNVTIRDMPGYMQRSMRLLDMPGTPTVSDNVRVMESAQEITYRPVKGREESEEERVFAIRTDPLRMEMFSRHSKDEMRFEWLAPRSVANDVFNSVTSLAQRM</sequence>
<reference evidence="2" key="1">
    <citation type="journal article" date="1994" name="Plant Mol. Biol.">
        <title>Expression and genomic organization of a dinoflagellate gene family.</title>
        <authorList>
            <person name="Machabee S."/>
            <person name="Wall L."/>
            <person name="Morse D."/>
        </authorList>
    </citation>
    <scope>NUCLEOTIDE SEQUENCE</scope>
    <source>
        <strain evidence="2">70</strain>
    </source>
</reference>
<protein>
    <submittedName>
        <fullName evidence="2">Luciferin binding protein</fullName>
    </submittedName>
</protein>
<dbReference type="AlphaFoldDB" id="Q39911"/>
<dbReference type="PIR" id="S46520">
    <property type="entry name" value="S46520"/>
</dbReference>
<proteinExistence type="evidence at transcript level"/>